<dbReference type="InterPro" id="IPR000467">
    <property type="entry name" value="G_patch_dom"/>
</dbReference>
<dbReference type="PANTHER" id="PTHR13384:SF19">
    <property type="entry name" value="G PATCH DOMAIN-CONTAINING PROTEIN 1"/>
    <property type="match status" value="1"/>
</dbReference>
<feature type="domain" description="G-patch" evidence="2">
    <location>
        <begin position="156"/>
        <end position="218"/>
    </location>
</feature>
<evidence type="ECO:0000313" key="4">
    <source>
        <dbReference type="Proteomes" id="UP000799767"/>
    </source>
</evidence>
<dbReference type="Proteomes" id="UP000799767">
    <property type="component" value="Unassembled WGS sequence"/>
</dbReference>
<dbReference type="GeneID" id="54473768"/>
<proteinExistence type="predicted"/>
<keyword evidence="4" id="KW-1185">Reference proteome</keyword>
<dbReference type="GO" id="GO:0006397">
    <property type="term" value="P:mRNA processing"/>
    <property type="evidence" value="ECO:0007669"/>
    <property type="project" value="InterPro"/>
</dbReference>
<feature type="region of interest" description="Disordered" evidence="1">
    <location>
        <begin position="432"/>
        <end position="463"/>
    </location>
</feature>
<dbReference type="Pfam" id="PF01585">
    <property type="entry name" value="G-patch"/>
    <property type="match status" value="1"/>
</dbReference>
<dbReference type="Pfam" id="PF07713">
    <property type="entry name" value="DUF1604"/>
    <property type="match status" value="1"/>
</dbReference>
<dbReference type="PROSITE" id="PS50174">
    <property type="entry name" value="G_PATCH"/>
    <property type="match status" value="1"/>
</dbReference>
<organism evidence="3 4">
    <name type="scientific">Neohortaea acidophila</name>
    <dbReference type="NCBI Taxonomy" id="245834"/>
    <lineage>
        <taxon>Eukaryota</taxon>
        <taxon>Fungi</taxon>
        <taxon>Dikarya</taxon>
        <taxon>Ascomycota</taxon>
        <taxon>Pezizomycotina</taxon>
        <taxon>Dothideomycetes</taxon>
        <taxon>Dothideomycetidae</taxon>
        <taxon>Mycosphaerellales</taxon>
        <taxon>Teratosphaeriaceae</taxon>
        <taxon>Neohortaea</taxon>
    </lineage>
</organism>
<dbReference type="AlphaFoldDB" id="A0A6A6Q2N3"/>
<feature type="compositionally biased region" description="Low complexity" evidence="1">
    <location>
        <begin position="375"/>
        <end position="389"/>
    </location>
</feature>
<dbReference type="EMBL" id="MU001632">
    <property type="protein sequence ID" value="KAF2486788.1"/>
    <property type="molecule type" value="Genomic_DNA"/>
</dbReference>
<dbReference type="Pfam" id="PF26093">
    <property type="entry name" value="HTH_TGH"/>
    <property type="match status" value="1"/>
</dbReference>
<feature type="compositionally biased region" description="Low complexity" evidence="1">
    <location>
        <begin position="446"/>
        <end position="463"/>
    </location>
</feature>
<feature type="region of interest" description="Disordered" evidence="1">
    <location>
        <begin position="658"/>
        <end position="687"/>
    </location>
</feature>
<dbReference type="PANTHER" id="PTHR13384">
    <property type="entry name" value="G PATCH DOMAIN-CONTAINING PROTEIN 1"/>
    <property type="match status" value="1"/>
</dbReference>
<evidence type="ECO:0000259" key="2">
    <source>
        <dbReference type="PROSITE" id="PS50174"/>
    </source>
</evidence>
<evidence type="ECO:0000313" key="3">
    <source>
        <dbReference type="EMBL" id="KAF2486788.1"/>
    </source>
</evidence>
<gene>
    <name evidence="3" type="ORF">BDY17DRAFT_292114</name>
</gene>
<protein>
    <recommendedName>
        <fullName evidence="2">G-patch domain-containing protein</fullName>
    </recommendedName>
</protein>
<dbReference type="OrthoDB" id="20507at2759"/>
<feature type="compositionally biased region" description="Basic and acidic residues" evidence="1">
    <location>
        <begin position="575"/>
        <end position="586"/>
    </location>
</feature>
<feature type="region of interest" description="Disordered" evidence="1">
    <location>
        <begin position="1"/>
        <end position="37"/>
    </location>
</feature>
<dbReference type="RefSeq" id="XP_033593357.1">
    <property type="nucleotide sequence ID" value="XM_033732766.1"/>
</dbReference>
<name>A0A6A6Q2N3_9PEZI</name>
<feature type="region of interest" description="Disordered" evidence="1">
    <location>
        <begin position="556"/>
        <end position="590"/>
    </location>
</feature>
<evidence type="ECO:0000256" key="1">
    <source>
        <dbReference type="SAM" id="MobiDB-lite"/>
    </source>
</evidence>
<dbReference type="InterPro" id="IPR011666">
    <property type="entry name" value="DUF1604"/>
</dbReference>
<sequence>MSNKRSRAAFESTSDRPPPHAPYVLYGTPLPPYDPKANDDGSYVPVWKQEVTDEHGRKRLHGAFTGGWSAGYFNTVGSKEGWTPASFVSSRTNRAKTSAEDGGGQKAEDFMDEEDLAELAESQKLETQGTFAGLGGNHGDKGKTGGMFADLFRPTGETMGVKLLQRMGWKQGQGIGPKVKRRIQGDTKGEMHLFAPEDSKVIGFHRKTDRKGLGYAGEARLNANHHISNADSDDEEKDARILHANRSKVLTKPPKLKKSGLGLGVLNDTGSDEEDEYSIGPQISYNRVIGGDKQKKKKAGLGANPANSTLQKPVITSKKLTQRTSTLSGFRKCHDGRLPIDGFILSLAPLSISEENKHAPPTPPEGWQPAKLLATQQPTSTTPSYQSTSDAAKASTLDPKARAALLGEQALPGKSVFDFLSPAARDRLAAASGKTNLPPARGESAPTPSTTSTTDPDTTPRTKTLWDLIPPLDRAIAAAALQRGTTGWMPYSEDEAKRARYRAFLELRAGLETNLPPRPKTFSLDEWAKEMSEFAQAAQVFKPVSGLMASRFTSASASAPRLASDAPDSTSAGDGTKEEDPAEKAARMGMYGPMTRSRIPFFPPRLLCKRFNVRPPANVGVDPGGEGGEGGGARVGENRRLDVVSQASLDRMMSEASFKSGGAAGGGFTSAGVEGGEDQSGQRRQWATVDAERNDALEASRAGEEVFKAVFGNDDET</sequence>
<accession>A0A6A6Q2N3</accession>
<reference evidence="3" key="1">
    <citation type="journal article" date="2020" name="Stud. Mycol.">
        <title>101 Dothideomycetes genomes: a test case for predicting lifestyles and emergence of pathogens.</title>
        <authorList>
            <person name="Haridas S."/>
            <person name="Albert R."/>
            <person name="Binder M."/>
            <person name="Bloem J."/>
            <person name="Labutti K."/>
            <person name="Salamov A."/>
            <person name="Andreopoulos B."/>
            <person name="Baker S."/>
            <person name="Barry K."/>
            <person name="Bills G."/>
            <person name="Bluhm B."/>
            <person name="Cannon C."/>
            <person name="Castanera R."/>
            <person name="Culley D."/>
            <person name="Daum C."/>
            <person name="Ezra D."/>
            <person name="Gonzalez J."/>
            <person name="Henrissat B."/>
            <person name="Kuo A."/>
            <person name="Liang C."/>
            <person name="Lipzen A."/>
            <person name="Lutzoni F."/>
            <person name="Magnuson J."/>
            <person name="Mondo S."/>
            <person name="Nolan M."/>
            <person name="Ohm R."/>
            <person name="Pangilinan J."/>
            <person name="Park H.-J."/>
            <person name="Ramirez L."/>
            <person name="Alfaro M."/>
            <person name="Sun H."/>
            <person name="Tritt A."/>
            <person name="Yoshinaga Y."/>
            <person name="Zwiers L.-H."/>
            <person name="Turgeon B."/>
            <person name="Goodwin S."/>
            <person name="Spatafora J."/>
            <person name="Crous P."/>
            <person name="Grigoriev I."/>
        </authorList>
    </citation>
    <scope>NUCLEOTIDE SEQUENCE</scope>
    <source>
        <strain evidence="3">CBS 113389</strain>
    </source>
</reference>
<feature type="region of interest" description="Disordered" evidence="1">
    <location>
        <begin position="374"/>
        <end position="394"/>
    </location>
</feature>
<dbReference type="GO" id="GO:0003723">
    <property type="term" value="F:RNA binding"/>
    <property type="evidence" value="ECO:0007669"/>
    <property type="project" value="TreeGrafter"/>
</dbReference>
<dbReference type="GO" id="GO:0005634">
    <property type="term" value="C:nucleus"/>
    <property type="evidence" value="ECO:0007669"/>
    <property type="project" value="TreeGrafter"/>
</dbReference>